<dbReference type="AlphaFoldDB" id="A0A0F9M3K5"/>
<evidence type="ECO:0000313" key="1">
    <source>
        <dbReference type="EMBL" id="KKN00274.1"/>
    </source>
</evidence>
<dbReference type="EMBL" id="LAZR01005395">
    <property type="protein sequence ID" value="KKN00274.1"/>
    <property type="molecule type" value="Genomic_DNA"/>
</dbReference>
<accession>A0A0F9M3K5</accession>
<comment type="caution">
    <text evidence="1">The sequence shown here is derived from an EMBL/GenBank/DDBJ whole genome shotgun (WGS) entry which is preliminary data.</text>
</comment>
<gene>
    <name evidence="1" type="ORF">LCGC14_1139350</name>
</gene>
<sequence length="24" mass="2474">MARKDPATAGVNVASRIAAIMTKT</sequence>
<feature type="non-terminal residue" evidence="1">
    <location>
        <position position="24"/>
    </location>
</feature>
<organism evidence="1">
    <name type="scientific">marine sediment metagenome</name>
    <dbReference type="NCBI Taxonomy" id="412755"/>
    <lineage>
        <taxon>unclassified sequences</taxon>
        <taxon>metagenomes</taxon>
        <taxon>ecological metagenomes</taxon>
    </lineage>
</organism>
<proteinExistence type="predicted"/>
<protein>
    <submittedName>
        <fullName evidence="1">Uncharacterized protein</fullName>
    </submittedName>
</protein>
<reference evidence="1" key="1">
    <citation type="journal article" date="2015" name="Nature">
        <title>Complex archaea that bridge the gap between prokaryotes and eukaryotes.</title>
        <authorList>
            <person name="Spang A."/>
            <person name="Saw J.H."/>
            <person name="Jorgensen S.L."/>
            <person name="Zaremba-Niedzwiedzka K."/>
            <person name="Martijn J."/>
            <person name="Lind A.E."/>
            <person name="van Eijk R."/>
            <person name="Schleper C."/>
            <person name="Guy L."/>
            <person name="Ettema T.J."/>
        </authorList>
    </citation>
    <scope>NUCLEOTIDE SEQUENCE</scope>
</reference>
<name>A0A0F9M3K5_9ZZZZ</name>